<name>A0A8U0ILX4_9EURY</name>
<feature type="transmembrane region" description="Helical" evidence="2">
    <location>
        <begin position="67"/>
        <end position="89"/>
    </location>
</feature>
<dbReference type="RefSeq" id="WP_248655619.1">
    <property type="nucleotide sequence ID" value="NZ_CP096658.1"/>
</dbReference>
<feature type="transmembrane region" description="Helical" evidence="2">
    <location>
        <begin position="35"/>
        <end position="61"/>
    </location>
</feature>
<sequence>MRTASDERTHAMTDDDTDPLDRVRRAKTRQQRGRWLDGGAVAAGALVAVVPQAGPALAFAVGVPESVVTAFAAATLLTVPLGAYVAGYLGGTGEGSGARHGLAAVAGGTLAAAFAGLLLAGEGVVAFGGVPASVALVAATALGSVVGALVGSVGGRRKRRDLRGGSPEREREPPRRERDA</sequence>
<keyword evidence="2" id="KW-1133">Transmembrane helix</keyword>
<protein>
    <submittedName>
        <fullName evidence="3">Uncharacterized protein</fullName>
    </submittedName>
</protein>
<feature type="region of interest" description="Disordered" evidence="1">
    <location>
        <begin position="156"/>
        <end position="180"/>
    </location>
</feature>
<accession>A0A8U0ILX4</accession>
<evidence type="ECO:0000313" key="3">
    <source>
        <dbReference type="EMBL" id="UPW01214.1"/>
    </source>
</evidence>
<evidence type="ECO:0000256" key="2">
    <source>
        <dbReference type="SAM" id="Phobius"/>
    </source>
</evidence>
<keyword evidence="2" id="KW-0472">Membrane</keyword>
<dbReference type="AlphaFoldDB" id="A0A8U0ILX4"/>
<keyword evidence="4" id="KW-1185">Reference proteome</keyword>
<dbReference type="KEGG" id="haxz:M0R88_03695"/>
<dbReference type="EMBL" id="CP096658">
    <property type="protein sequence ID" value="UPW01214.1"/>
    <property type="molecule type" value="Genomic_DNA"/>
</dbReference>
<evidence type="ECO:0000313" key="4">
    <source>
        <dbReference type="Proteomes" id="UP000830434"/>
    </source>
</evidence>
<dbReference type="GeneID" id="72188928"/>
<feature type="transmembrane region" description="Helical" evidence="2">
    <location>
        <begin position="132"/>
        <end position="153"/>
    </location>
</feature>
<evidence type="ECO:0000256" key="1">
    <source>
        <dbReference type="SAM" id="MobiDB-lite"/>
    </source>
</evidence>
<gene>
    <name evidence="3" type="ORF">M0R88_03695</name>
</gene>
<dbReference type="Proteomes" id="UP000830434">
    <property type="component" value="Chromosome"/>
</dbReference>
<feature type="compositionally biased region" description="Basic and acidic residues" evidence="1">
    <location>
        <begin position="162"/>
        <end position="180"/>
    </location>
</feature>
<reference evidence="3" key="1">
    <citation type="submission" date="2022-04" db="EMBL/GenBank/DDBJ databases">
        <title>Diverse halophilic archaea isolated from saline environments.</title>
        <authorList>
            <person name="Cui H.-L."/>
        </authorList>
    </citation>
    <scope>NUCLEOTIDE SEQUENCE</scope>
    <source>
        <strain evidence="3">XZYJT40</strain>
    </source>
</reference>
<feature type="transmembrane region" description="Helical" evidence="2">
    <location>
        <begin position="101"/>
        <end position="120"/>
    </location>
</feature>
<proteinExistence type="predicted"/>
<feature type="compositionally biased region" description="Basic and acidic residues" evidence="1">
    <location>
        <begin position="1"/>
        <end position="23"/>
    </location>
</feature>
<feature type="region of interest" description="Disordered" evidence="1">
    <location>
        <begin position="1"/>
        <end position="31"/>
    </location>
</feature>
<keyword evidence="2" id="KW-0812">Transmembrane</keyword>
<organism evidence="3 4">
    <name type="scientific">Halorussus gelatinilyticus</name>
    <dbReference type="NCBI Taxonomy" id="2937524"/>
    <lineage>
        <taxon>Archaea</taxon>
        <taxon>Methanobacteriati</taxon>
        <taxon>Methanobacteriota</taxon>
        <taxon>Stenosarchaea group</taxon>
        <taxon>Halobacteria</taxon>
        <taxon>Halobacteriales</taxon>
        <taxon>Haladaptataceae</taxon>
        <taxon>Halorussus</taxon>
    </lineage>
</organism>